<feature type="region of interest" description="Disordered" evidence="1">
    <location>
        <begin position="67"/>
        <end position="96"/>
    </location>
</feature>
<dbReference type="EMBL" id="JARIHO010000007">
    <property type="protein sequence ID" value="KAJ7357942.1"/>
    <property type="molecule type" value="Genomic_DNA"/>
</dbReference>
<name>A0AAD7EZS6_9AGAR</name>
<feature type="region of interest" description="Disordered" evidence="1">
    <location>
        <begin position="1"/>
        <end position="41"/>
    </location>
</feature>
<organism evidence="2 3">
    <name type="scientific">Mycena albidolilacea</name>
    <dbReference type="NCBI Taxonomy" id="1033008"/>
    <lineage>
        <taxon>Eukaryota</taxon>
        <taxon>Fungi</taxon>
        <taxon>Dikarya</taxon>
        <taxon>Basidiomycota</taxon>
        <taxon>Agaricomycotina</taxon>
        <taxon>Agaricomycetes</taxon>
        <taxon>Agaricomycetidae</taxon>
        <taxon>Agaricales</taxon>
        <taxon>Marasmiineae</taxon>
        <taxon>Mycenaceae</taxon>
        <taxon>Mycena</taxon>
    </lineage>
</organism>
<comment type="caution">
    <text evidence="2">The sequence shown here is derived from an EMBL/GenBank/DDBJ whole genome shotgun (WGS) entry which is preliminary data.</text>
</comment>
<feature type="compositionally biased region" description="Basic residues" evidence="1">
    <location>
        <begin position="1"/>
        <end position="12"/>
    </location>
</feature>
<evidence type="ECO:0000313" key="2">
    <source>
        <dbReference type="EMBL" id="KAJ7357942.1"/>
    </source>
</evidence>
<sequence length="175" mass="18675">MAAKELRRRARNPSRAESQMYWMGSARRRTRGYPSTPARFPDLTAAQTPAALSCVSAPSVGTAAQPREIWGGRGRGRQTARRRRAENARRRTAHGVQAVNSPLSVSSAAREMGGGEATRVIALSMGSLAFRKAAAPPQVPIAARGAFGGGSGWARGQRKEGGEGRYIPFLSIRCG</sequence>
<dbReference type="Proteomes" id="UP001218218">
    <property type="component" value="Unassembled WGS sequence"/>
</dbReference>
<accession>A0AAD7EZS6</accession>
<gene>
    <name evidence="2" type="ORF">DFH08DRAFT_437314</name>
</gene>
<keyword evidence="3" id="KW-1185">Reference proteome</keyword>
<proteinExistence type="predicted"/>
<feature type="compositionally biased region" description="Basic residues" evidence="1">
    <location>
        <begin position="74"/>
        <end position="84"/>
    </location>
</feature>
<evidence type="ECO:0000256" key="1">
    <source>
        <dbReference type="SAM" id="MobiDB-lite"/>
    </source>
</evidence>
<evidence type="ECO:0000313" key="3">
    <source>
        <dbReference type="Proteomes" id="UP001218218"/>
    </source>
</evidence>
<dbReference type="AlphaFoldDB" id="A0AAD7EZS6"/>
<protein>
    <submittedName>
        <fullName evidence="2">Uncharacterized protein</fullName>
    </submittedName>
</protein>
<reference evidence="2" key="1">
    <citation type="submission" date="2023-03" db="EMBL/GenBank/DDBJ databases">
        <title>Massive genome expansion in bonnet fungi (Mycena s.s.) driven by repeated elements and novel gene families across ecological guilds.</title>
        <authorList>
            <consortium name="Lawrence Berkeley National Laboratory"/>
            <person name="Harder C.B."/>
            <person name="Miyauchi S."/>
            <person name="Viragh M."/>
            <person name="Kuo A."/>
            <person name="Thoen E."/>
            <person name="Andreopoulos B."/>
            <person name="Lu D."/>
            <person name="Skrede I."/>
            <person name="Drula E."/>
            <person name="Henrissat B."/>
            <person name="Morin E."/>
            <person name="Kohler A."/>
            <person name="Barry K."/>
            <person name="LaButti K."/>
            <person name="Morin E."/>
            <person name="Salamov A."/>
            <person name="Lipzen A."/>
            <person name="Mereny Z."/>
            <person name="Hegedus B."/>
            <person name="Baldrian P."/>
            <person name="Stursova M."/>
            <person name="Weitz H."/>
            <person name="Taylor A."/>
            <person name="Grigoriev I.V."/>
            <person name="Nagy L.G."/>
            <person name="Martin F."/>
            <person name="Kauserud H."/>
        </authorList>
    </citation>
    <scope>NUCLEOTIDE SEQUENCE</scope>
    <source>
        <strain evidence="2">CBHHK002</strain>
    </source>
</reference>
<feature type="non-terminal residue" evidence="2">
    <location>
        <position position="175"/>
    </location>
</feature>